<dbReference type="InterPro" id="IPR006149">
    <property type="entry name" value="EB_dom"/>
</dbReference>
<feature type="chain" id="PRO_5043122601" evidence="1">
    <location>
        <begin position="21"/>
        <end position="418"/>
    </location>
</feature>
<dbReference type="PANTHER" id="PTHR37157">
    <property type="entry name" value="PRION-LIKE-(Q/N-RICH) DOMAIN-BEARING PROTEIN 25"/>
    <property type="match status" value="1"/>
</dbReference>
<reference evidence="3 4" key="2">
    <citation type="submission" date="2018-10" db="EMBL/GenBank/DDBJ databases">
        <authorList>
            <consortium name="Pathogen Informatics"/>
        </authorList>
    </citation>
    <scope>NUCLEOTIDE SEQUENCE [LARGE SCALE GENOMIC DNA]</scope>
</reference>
<dbReference type="STRING" id="51028.A0A0N4V0S0"/>
<gene>
    <name evidence="3" type="ORF">EVEC_LOCUS3228</name>
</gene>
<protein>
    <submittedName>
        <fullName evidence="5">Tenascin-X</fullName>
    </submittedName>
</protein>
<dbReference type="WBParaSite" id="EVEC_0000352001-mRNA-1">
    <property type="protein sequence ID" value="EVEC_0000352001-mRNA-1"/>
    <property type="gene ID" value="EVEC_0000352001"/>
</dbReference>
<keyword evidence="1" id="KW-0732">Signal</keyword>
<sequence>MVAFVFASVLFSSLVFGIFADKCKYSKECPGDEVCLMGECQCPEGQITYYDTCVYKNKECSEIGQILIDGQCFKKSWVHQRCMRDQQCLGGAVCQEGFCECPANSIQDGKRCIIRTHCGVGKVYVNGKCYETVGIYENCTVDEQCLGGSVCVNETCRCPRGSCYGNGNECGYCEWDEIEVKGECFASVNVDEECKMSEQCPSGAECIKGFCKCPAGTKLDSHGCFTDSETNCKDKQIFIKIRDDERCYDRVSINGKCVHTEQCLGDSICVDSVCKCPNGKEATSGRCFAKPLCKSYEVAVEGKCWDKVSIGSTCVHREQCIAKATCVRMDVDQSGICQCDSNTQYDGKECYERPMIRCPYDWISVNDTVCLPQESIGSRCLSSAQCKGWAHCIRGVCSCAPGHKELNQICRSLSQLKN</sequence>
<evidence type="ECO:0000313" key="4">
    <source>
        <dbReference type="Proteomes" id="UP000274131"/>
    </source>
</evidence>
<dbReference type="AlphaFoldDB" id="A0A0N4V0S0"/>
<dbReference type="PANTHER" id="PTHR37157:SF2">
    <property type="entry name" value="EB DOMAIN-CONTAINING PROTEIN-RELATED"/>
    <property type="match status" value="1"/>
</dbReference>
<dbReference type="OrthoDB" id="5874482at2759"/>
<proteinExistence type="predicted"/>
<feature type="domain" description="EGF-like" evidence="2">
    <location>
        <begin position="313"/>
        <end position="351"/>
    </location>
</feature>
<feature type="domain" description="EGF-like" evidence="2">
    <location>
        <begin position="369"/>
        <end position="411"/>
    </location>
</feature>
<organism evidence="5">
    <name type="scientific">Enterobius vermicularis</name>
    <name type="common">Human pinworm</name>
    <dbReference type="NCBI Taxonomy" id="51028"/>
    <lineage>
        <taxon>Eukaryota</taxon>
        <taxon>Metazoa</taxon>
        <taxon>Ecdysozoa</taxon>
        <taxon>Nematoda</taxon>
        <taxon>Chromadorea</taxon>
        <taxon>Rhabditida</taxon>
        <taxon>Spirurina</taxon>
        <taxon>Oxyuridomorpha</taxon>
        <taxon>Oxyuroidea</taxon>
        <taxon>Oxyuridae</taxon>
        <taxon>Enterobius</taxon>
    </lineage>
</organism>
<feature type="domain" description="EGF-like" evidence="2">
    <location>
        <begin position="256"/>
        <end position="288"/>
    </location>
</feature>
<feature type="domain" description="EGF-like" evidence="2">
    <location>
        <begin position="193"/>
        <end position="233"/>
    </location>
</feature>
<dbReference type="InterPro" id="IPR006150">
    <property type="entry name" value="Cys_repeat_1"/>
</dbReference>
<feature type="domain" description="EGF-like" evidence="2">
    <location>
        <begin position="81"/>
        <end position="113"/>
    </location>
</feature>
<dbReference type="SMART" id="SM00181">
    <property type="entry name" value="EGF"/>
    <property type="match status" value="6"/>
</dbReference>
<evidence type="ECO:0000256" key="1">
    <source>
        <dbReference type="SAM" id="SignalP"/>
    </source>
</evidence>
<dbReference type="InterPro" id="IPR000742">
    <property type="entry name" value="EGF"/>
</dbReference>
<keyword evidence="4" id="KW-1185">Reference proteome</keyword>
<evidence type="ECO:0000313" key="5">
    <source>
        <dbReference type="WBParaSite" id="EVEC_0000352001-mRNA-1"/>
    </source>
</evidence>
<accession>A0A0N4V0S0</accession>
<dbReference type="EMBL" id="UXUI01007538">
    <property type="protein sequence ID" value="VDD88085.1"/>
    <property type="molecule type" value="Genomic_DNA"/>
</dbReference>
<name>A0A0N4V0S0_ENTVE</name>
<evidence type="ECO:0000259" key="2">
    <source>
        <dbReference type="SMART" id="SM00181"/>
    </source>
</evidence>
<dbReference type="Proteomes" id="UP000274131">
    <property type="component" value="Unassembled WGS sequence"/>
</dbReference>
<reference evidence="5" key="1">
    <citation type="submission" date="2017-02" db="UniProtKB">
        <authorList>
            <consortium name="WormBaseParasite"/>
        </authorList>
    </citation>
    <scope>IDENTIFICATION</scope>
</reference>
<dbReference type="Pfam" id="PF01683">
    <property type="entry name" value="EB"/>
    <property type="match status" value="6"/>
</dbReference>
<dbReference type="SMART" id="SM00289">
    <property type="entry name" value="WR1"/>
    <property type="match status" value="5"/>
</dbReference>
<feature type="domain" description="EGF-like" evidence="2">
    <location>
        <begin position="22"/>
        <end position="54"/>
    </location>
</feature>
<evidence type="ECO:0000313" key="3">
    <source>
        <dbReference type="EMBL" id="VDD88085.1"/>
    </source>
</evidence>
<feature type="signal peptide" evidence="1">
    <location>
        <begin position="1"/>
        <end position="20"/>
    </location>
</feature>